<evidence type="ECO:0000256" key="1">
    <source>
        <dbReference type="ARBA" id="ARBA00001946"/>
    </source>
</evidence>
<dbReference type="InterPro" id="IPR023214">
    <property type="entry name" value="HAD_sf"/>
</dbReference>
<comment type="subunit">
    <text evidence="2">Homodimer.</text>
</comment>
<keyword evidence="3" id="KW-0479">Metal-binding</keyword>
<dbReference type="PANTHER" id="PTHR43434">
    <property type="entry name" value="PHOSPHOGLYCOLATE PHOSPHATASE"/>
    <property type="match status" value="1"/>
</dbReference>
<dbReference type="EMBL" id="SJPG01000001">
    <property type="protein sequence ID" value="TWT61762.1"/>
    <property type="molecule type" value="Genomic_DNA"/>
</dbReference>
<keyword evidence="11" id="KW-1185">Reference proteome</keyword>
<dbReference type="GO" id="GO:0008967">
    <property type="term" value="F:phosphoglycolate phosphatase activity"/>
    <property type="evidence" value="ECO:0007669"/>
    <property type="project" value="TreeGrafter"/>
</dbReference>
<dbReference type="Pfam" id="PF00702">
    <property type="entry name" value="Hydrolase"/>
    <property type="match status" value="1"/>
</dbReference>
<proteinExistence type="inferred from homology"/>
<comment type="caution">
    <text evidence="10">The sequence shown here is derived from an EMBL/GenBank/DDBJ whole genome shotgun (WGS) entry which is preliminary data.</text>
</comment>
<dbReference type="SUPFAM" id="SSF56784">
    <property type="entry name" value="HAD-like"/>
    <property type="match status" value="1"/>
</dbReference>
<name>A0A5C5XIV2_9PLAN</name>
<dbReference type="AlphaFoldDB" id="A0A5C5XIV2"/>
<dbReference type="Gene3D" id="3.40.50.1000">
    <property type="entry name" value="HAD superfamily/HAD-like"/>
    <property type="match status" value="1"/>
</dbReference>
<evidence type="ECO:0000256" key="8">
    <source>
        <dbReference type="ARBA" id="ARBA00056573"/>
    </source>
</evidence>
<evidence type="ECO:0000256" key="4">
    <source>
        <dbReference type="ARBA" id="ARBA00022801"/>
    </source>
</evidence>
<dbReference type="FunFam" id="1.10.150.240:FF:000006">
    <property type="entry name" value="Phosphonoacetaldehyde hydrolase"/>
    <property type="match status" value="1"/>
</dbReference>
<dbReference type="Proteomes" id="UP000316095">
    <property type="component" value="Unassembled WGS sequence"/>
</dbReference>
<evidence type="ECO:0000256" key="5">
    <source>
        <dbReference type="ARBA" id="ARBA00022842"/>
    </source>
</evidence>
<dbReference type="InterPro" id="IPR023198">
    <property type="entry name" value="PGP-like_dom2"/>
</dbReference>
<comment type="catalytic activity">
    <reaction evidence="7">
        <text>phosphonoacetaldehyde + H2O = acetaldehyde + phosphate + H(+)</text>
        <dbReference type="Rhea" id="RHEA:18905"/>
        <dbReference type="ChEBI" id="CHEBI:15343"/>
        <dbReference type="ChEBI" id="CHEBI:15377"/>
        <dbReference type="ChEBI" id="CHEBI:15378"/>
        <dbReference type="ChEBI" id="CHEBI:43474"/>
        <dbReference type="ChEBI" id="CHEBI:58383"/>
        <dbReference type="EC" id="3.11.1.1"/>
    </reaction>
</comment>
<dbReference type="OrthoDB" id="5504491at2"/>
<accession>A0A5C5XIV2</accession>
<dbReference type="SFLD" id="SFLDG01129">
    <property type="entry name" value="C1.5:_HAD__Beta-PGM__Phosphata"/>
    <property type="match status" value="1"/>
</dbReference>
<evidence type="ECO:0000256" key="3">
    <source>
        <dbReference type="ARBA" id="ARBA00022723"/>
    </source>
</evidence>
<dbReference type="HAMAP" id="MF_01375">
    <property type="entry name" value="PhnX"/>
    <property type="match status" value="1"/>
</dbReference>
<dbReference type="InterPro" id="IPR036412">
    <property type="entry name" value="HAD-like_sf"/>
</dbReference>
<dbReference type="GO" id="GO:0050194">
    <property type="term" value="F:phosphonoacetaldehyde hydrolase activity"/>
    <property type="evidence" value="ECO:0007669"/>
    <property type="project" value="UniProtKB-EC"/>
</dbReference>
<dbReference type="GO" id="GO:0005829">
    <property type="term" value="C:cytosol"/>
    <property type="evidence" value="ECO:0007669"/>
    <property type="project" value="TreeGrafter"/>
</dbReference>
<dbReference type="NCBIfam" id="TIGR01422">
    <property type="entry name" value="phosphonatase"/>
    <property type="match status" value="1"/>
</dbReference>
<protein>
    <recommendedName>
        <fullName evidence="9">phosphonoacetaldehyde hydrolase</fullName>
        <ecNumber evidence="9">3.11.1.1</ecNumber>
    </recommendedName>
</protein>
<dbReference type="RefSeq" id="WP_146503708.1">
    <property type="nucleotide sequence ID" value="NZ_SJPG01000001.1"/>
</dbReference>
<dbReference type="InterPro" id="IPR050155">
    <property type="entry name" value="HAD-like_hydrolase_sf"/>
</dbReference>
<dbReference type="PANTHER" id="PTHR43434:SF19">
    <property type="entry name" value="PHOSPHONOACETALDEHYDE HYDROLASE"/>
    <property type="match status" value="1"/>
</dbReference>
<evidence type="ECO:0000256" key="2">
    <source>
        <dbReference type="ARBA" id="ARBA00011738"/>
    </source>
</evidence>
<dbReference type="GO" id="GO:0046872">
    <property type="term" value="F:metal ion binding"/>
    <property type="evidence" value="ECO:0007669"/>
    <property type="project" value="UniProtKB-KW"/>
</dbReference>
<reference evidence="10 11" key="1">
    <citation type="submission" date="2019-02" db="EMBL/GenBank/DDBJ databases">
        <title>Deep-cultivation of Planctomycetes and their phenomic and genomic characterization uncovers novel biology.</title>
        <authorList>
            <person name="Wiegand S."/>
            <person name="Jogler M."/>
            <person name="Boedeker C."/>
            <person name="Pinto D."/>
            <person name="Vollmers J."/>
            <person name="Rivas-Marin E."/>
            <person name="Kohn T."/>
            <person name="Peeters S.H."/>
            <person name="Heuer A."/>
            <person name="Rast P."/>
            <person name="Oberbeckmann S."/>
            <person name="Bunk B."/>
            <person name="Jeske O."/>
            <person name="Meyerdierks A."/>
            <person name="Storesund J.E."/>
            <person name="Kallscheuer N."/>
            <person name="Luecker S."/>
            <person name="Lage O.M."/>
            <person name="Pohl T."/>
            <person name="Merkel B.J."/>
            <person name="Hornburger P."/>
            <person name="Mueller R.-W."/>
            <person name="Bruemmer F."/>
            <person name="Labrenz M."/>
            <person name="Spormann A.M."/>
            <person name="Op Den Camp H."/>
            <person name="Overmann J."/>
            <person name="Amann R."/>
            <person name="Jetten M.S.M."/>
            <person name="Mascher T."/>
            <person name="Medema M.H."/>
            <person name="Devos D.P."/>
            <person name="Kaster A.-K."/>
            <person name="Ovreas L."/>
            <person name="Rohde M."/>
            <person name="Galperin M.Y."/>
            <person name="Jogler C."/>
        </authorList>
    </citation>
    <scope>NUCLEOTIDE SEQUENCE [LARGE SCALE GENOMIC DNA]</scope>
    <source>
        <strain evidence="10 11">Pan54</strain>
    </source>
</reference>
<comment type="function">
    <text evidence="8">Involved in phosphonate degradation.</text>
</comment>
<keyword evidence="5" id="KW-0460">Magnesium</keyword>
<keyword evidence="6" id="KW-0704">Schiff base</keyword>
<comment type="cofactor">
    <cofactor evidence="1">
        <name>Mg(2+)</name>
        <dbReference type="ChEBI" id="CHEBI:18420"/>
    </cofactor>
</comment>
<evidence type="ECO:0000313" key="11">
    <source>
        <dbReference type="Proteomes" id="UP000316095"/>
    </source>
</evidence>
<dbReference type="Gene3D" id="1.10.150.240">
    <property type="entry name" value="Putative phosphatase, domain 2"/>
    <property type="match status" value="1"/>
</dbReference>
<evidence type="ECO:0000256" key="6">
    <source>
        <dbReference type="ARBA" id="ARBA00023270"/>
    </source>
</evidence>
<dbReference type="SFLD" id="SFLDG01135">
    <property type="entry name" value="C1.5.6:_HAD__Beta-PGM__Phospha"/>
    <property type="match status" value="1"/>
</dbReference>
<evidence type="ECO:0000256" key="7">
    <source>
        <dbReference type="ARBA" id="ARBA00052005"/>
    </source>
</evidence>
<organism evidence="10 11">
    <name type="scientific">Rubinisphaera italica</name>
    <dbReference type="NCBI Taxonomy" id="2527969"/>
    <lineage>
        <taxon>Bacteria</taxon>
        <taxon>Pseudomonadati</taxon>
        <taxon>Planctomycetota</taxon>
        <taxon>Planctomycetia</taxon>
        <taxon>Planctomycetales</taxon>
        <taxon>Planctomycetaceae</taxon>
        <taxon>Rubinisphaera</taxon>
    </lineage>
</organism>
<dbReference type="InterPro" id="IPR006323">
    <property type="entry name" value="Phosphonoacetald_hydro"/>
</dbReference>
<dbReference type="GO" id="GO:0006281">
    <property type="term" value="P:DNA repair"/>
    <property type="evidence" value="ECO:0007669"/>
    <property type="project" value="TreeGrafter"/>
</dbReference>
<dbReference type="EC" id="3.11.1.1" evidence="9"/>
<dbReference type="SFLD" id="SFLDS00003">
    <property type="entry name" value="Haloacid_Dehalogenase"/>
    <property type="match status" value="1"/>
</dbReference>
<evidence type="ECO:0000313" key="10">
    <source>
        <dbReference type="EMBL" id="TWT61762.1"/>
    </source>
</evidence>
<evidence type="ECO:0000256" key="9">
    <source>
        <dbReference type="ARBA" id="ARBA00066472"/>
    </source>
</evidence>
<keyword evidence="4 10" id="KW-0378">Hydrolase</keyword>
<sequence>MNSERSQVRLVVFDWAGTTVDFGSRAPATAFRKVFEAHSVMVTDDEARKPMGLNKREHLKSMLSEADIAKRWEEQHGNCWTEADVDQMYADFVPFQLQAIKETTKLVPGLTETVDQLRSQGIVIGGTTGYFREAAEAVATTAEAAGFVPEANVCADDVLQGRPAPWMIYEIMHQARVYPATCVVKVGDTIADIEAGLNAGCWSIGVCDSSSMTGLSHEEYSQLSAEERTTRLQQTAEQFLDAGAHAVIETLSDLPELIASINQQLIQNSQPCVISQTAIEMTSN</sequence>
<dbReference type="GO" id="GO:0019700">
    <property type="term" value="P:organic phosphonate catabolic process"/>
    <property type="evidence" value="ECO:0007669"/>
    <property type="project" value="InterPro"/>
</dbReference>
<gene>
    <name evidence="10" type="primary">phnX</name>
    <name evidence="10" type="ORF">Pan54_24990</name>
</gene>